<evidence type="ECO:0000313" key="9">
    <source>
        <dbReference type="EMBL" id="PIS38872.1"/>
    </source>
</evidence>
<dbReference type="InterPro" id="IPR003661">
    <property type="entry name" value="HisK_dim/P_dom"/>
</dbReference>
<evidence type="ECO:0000256" key="6">
    <source>
        <dbReference type="ARBA" id="ARBA00023012"/>
    </source>
</evidence>
<evidence type="ECO:0000256" key="4">
    <source>
        <dbReference type="ARBA" id="ARBA00022679"/>
    </source>
</evidence>
<evidence type="ECO:0000256" key="2">
    <source>
        <dbReference type="ARBA" id="ARBA00012438"/>
    </source>
</evidence>
<evidence type="ECO:0000259" key="8">
    <source>
        <dbReference type="PROSITE" id="PS50109"/>
    </source>
</evidence>
<keyword evidence="7" id="KW-0472">Membrane</keyword>
<sequence>MNLKGALSQLNIMRQCRRHNLSLWQCPQFLFVVMGIIIIGVAVSTYFIGTLFVEDPGIIALIVLVSTAVLIVISSIITNSFERLAEANRMKSEFISVVSHQLRSPLSNIKWAIDLLMSGRLGPIRETQTDYFKILKENNNRMKELVNDLLVVSKIDQKILPIVKKNFSLREITEGMIEGFRPFAYASNVEVKLEAEENLPDVFGDPSQIMLVVENLLDNAIRYIREKGEILIKLEKIEKTVRFHIRDTGVGIPQPDQKYIFQKFFRSENALKYQTQGSGLGLYIAKAIVEKSGGTIGFESEEGRGSVFWFTLPISS</sequence>
<dbReference type="PANTHER" id="PTHR43711">
    <property type="entry name" value="TWO-COMPONENT HISTIDINE KINASE"/>
    <property type="match status" value="1"/>
</dbReference>
<evidence type="ECO:0000256" key="1">
    <source>
        <dbReference type="ARBA" id="ARBA00000085"/>
    </source>
</evidence>
<keyword evidence="7" id="KW-0812">Transmembrane</keyword>
<dbReference type="Pfam" id="PF00512">
    <property type="entry name" value="HisKA"/>
    <property type="match status" value="1"/>
</dbReference>
<name>A0A2M6T0P4_9BACT</name>
<comment type="caution">
    <text evidence="9">The sequence shown here is derived from an EMBL/GenBank/DDBJ whole genome shotgun (WGS) entry which is preliminary data.</text>
</comment>
<dbReference type="Proteomes" id="UP000229390">
    <property type="component" value="Unassembled WGS sequence"/>
</dbReference>
<dbReference type="Pfam" id="PF02518">
    <property type="entry name" value="HATPase_c"/>
    <property type="match status" value="1"/>
</dbReference>
<gene>
    <name evidence="9" type="ORF">COT34_01370</name>
</gene>
<keyword evidence="5" id="KW-0418">Kinase</keyword>
<dbReference type="InterPro" id="IPR036890">
    <property type="entry name" value="HATPase_C_sf"/>
</dbReference>
<dbReference type="GO" id="GO:0000155">
    <property type="term" value="F:phosphorelay sensor kinase activity"/>
    <property type="evidence" value="ECO:0007669"/>
    <property type="project" value="InterPro"/>
</dbReference>
<comment type="catalytic activity">
    <reaction evidence="1">
        <text>ATP + protein L-histidine = ADP + protein N-phospho-L-histidine.</text>
        <dbReference type="EC" id="2.7.13.3"/>
    </reaction>
</comment>
<dbReference type="CDD" id="cd00075">
    <property type="entry name" value="HATPase"/>
    <property type="match status" value="1"/>
</dbReference>
<dbReference type="InterPro" id="IPR003594">
    <property type="entry name" value="HATPase_dom"/>
</dbReference>
<dbReference type="InterPro" id="IPR005467">
    <property type="entry name" value="His_kinase_dom"/>
</dbReference>
<protein>
    <recommendedName>
        <fullName evidence="2">histidine kinase</fullName>
        <ecNumber evidence="2">2.7.13.3</ecNumber>
    </recommendedName>
</protein>
<organism evidence="9 10">
    <name type="scientific">Candidatus Nealsonbacteria bacterium CG08_land_8_20_14_0_20_43_11</name>
    <dbReference type="NCBI Taxonomy" id="1974706"/>
    <lineage>
        <taxon>Bacteria</taxon>
        <taxon>Candidatus Nealsoniibacteriota</taxon>
    </lineage>
</organism>
<keyword evidence="4" id="KW-0808">Transferase</keyword>
<accession>A0A2M6T0P4</accession>
<dbReference type="FunFam" id="3.30.565.10:FF:000006">
    <property type="entry name" value="Sensor histidine kinase WalK"/>
    <property type="match status" value="1"/>
</dbReference>
<dbReference type="PROSITE" id="PS50109">
    <property type="entry name" value="HIS_KIN"/>
    <property type="match status" value="1"/>
</dbReference>
<dbReference type="CDD" id="cd00082">
    <property type="entry name" value="HisKA"/>
    <property type="match status" value="1"/>
</dbReference>
<evidence type="ECO:0000256" key="3">
    <source>
        <dbReference type="ARBA" id="ARBA00022553"/>
    </source>
</evidence>
<dbReference type="SUPFAM" id="SSF55874">
    <property type="entry name" value="ATPase domain of HSP90 chaperone/DNA topoisomerase II/histidine kinase"/>
    <property type="match status" value="1"/>
</dbReference>
<dbReference type="InterPro" id="IPR050736">
    <property type="entry name" value="Sensor_HK_Regulatory"/>
</dbReference>
<evidence type="ECO:0000256" key="7">
    <source>
        <dbReference type="SAM" id="Phobius"/>
    </source>
</evidence>
<dbReference type="EMBL" id="PEYE01000026">
    <property type="protein sequence ID" value="PIS38872.1"/>
    <property type="molecule type" value="Genomic_DNA"/>
</dbReference>
<keyword evidence="6" id="KW-0902">Two-component regulatory system</keyword>
<dbReference type="InterPro" id="IPR036097">
    <property type="entry name" value="HisK_dim/P_sf"/>
</dbReference>
<feature type="domain" description="Histidine kinase" evidence="8">
    <location>
        <begin position="97"/>
        <end position="316"/>
    </location>
</feature>
<evidence type="ECO:0000313" key="10">
    <source>
        <dbReference type="Proteomes" id="UP000229390"/>
    </source>
</evidence>
<dbReference type="AlphaFoldDB" id="A0A2M6T0P4"/>
<feature type="transmembrane region" description="Helical" evidence="7">
    <location>
        <begin position="21"/>
        <end position="52"/>
    </location>
</feature>
<feature type="transmembrane region" description="Helical" evidence="7">
    <location>
        <begin position="58"/>
        <end position="81"/>
    </location>
</feature>
<dbReference type="InterPro" id="IPR004358">
    <property type="entry name" value="Sig_transdc_His_kin-like_C"/>
</dbReference>
<dbReference type="PRINTS" id="PR00344">
    <property type="entry name" value="BCTRLSENSOR"/>
</dbReference>
<reference evidence="10" key="1">
    <citation type="submission" date="2017-09" db="EMBL/GenBank/DDBJ databases">
        <title>Depth-based differentiation of microbial function through sediment-hosted aquifers and enrichment of novel symbionts in the deep terrestrial subsurface.</title>
        <authorList>
            <person name="Probst A.J."/>
            <person name="Ladd B."/>
            <person name="Jarett J.K."/>
            <person name="Geller-Mcgrath D.E."/>
            <person name="Sieber C.M.K."/>
            <person name="Emerson J.B."/>
            <person name="Anantharaman K."/>
            <person name="Thomas B.C."/>
            <person name="Malmstrom R."/>
            <person name="Stieglmeier M."/>
            <person name="Klingl A."/>
            <person name="Woyke T."/>
            <person name="Ryan C.M."/>
            <person name="Banfield J.F."/>
        </authorList>
    </citation>
    <scope>NUCLEOTIDE SEQUENCE [LARGE SCALE GENOMIC DNA]</scope>
</reference>
<evidence type="ECO:0000256" key="5">
    <source>
        <dbReference type="ARBA" id="ARBA00022777"/>
    </source>
</evidence>
<dbReference type="SMART" id="SM00388">
    <property type="entry name" value="HisKA"/>
    <property type="match status" value="1"/>
</dbReference>
<dbReference type="SUPFAM" id="SSF47384">
    <property type="entry name" value="Homodimeric domain of signal transducing histidine kinase"/>
    <property type="match status" value="1"/>
</dbReference>
<keyword evidence="7" id="KW-1133">Transmembrane helix</keyword>
<dbReference type="Gene3D" id="1.10.287.130">
    <property type="match status" value="1"/>
</dbReference>
<dbReference type="EC" id="2.7.13.3" evidence="2"/>
<keyword evidence="3" id="KW-0597">Phosphoprotein</keyword>
<proteinExistence type="predicted"/>
<dbReference type="PANTHER" id="PTHR43711:SF1">
    <property type="entry name" value="HISTIDINE KINASE 1"/>
    <property type="match status" value="1"/>
</dbReference>
<dbReference type="Gene3D" id="3.30.565.10">
    <property type="entry name" value="Histidine kinase-like ATPase, C-terminal domain"/>
    <property type="match status" value="1"/>
</dbReference>
<dbReference type="SMART" id="SM00387">
    <property type="entry name" value="HATPase_c"/>
    <property type="match status" value="1"/>
</dbReference>